<protein>
    <submittedName>
        <fullName evidence="2">Uncharacterized protein</fullName>
    </submittedName>
</protein>
<evidence type="ECO:0000313" key="3">
    <source>
        <dbReference type="Proteomes" id="UP000030129"/>
    </source>
</evidence>
<dbReference type="AlphaFoldDB" id="A0A0A2LYR5"/>
<gene>
    <name evidence="2" type="ORF">Q763_01015</name>
</gene>
<dbReference type="InterPro" id="IPR046491">
    <property type="entry name" value="DUF6584"/>
</dbReference>
<dbReference type="STRING" id="1406840.Q763_01015"/>
<keyword evidence="1" id="KW-1133">Transmembrane helix</keyword>
<proteinExistence type="predicted"/>
<keyword evidence="3" id="KW-1185">Reference proteome</keyword>
<dbReference type="EMBL" id="JRLV01000001">
    <property type="protein sequence ID" value="KGO84358.1"/>
    <property type="molecule type" value="Genomic_DNA"/>
</dbReference>
<comment type="caution">
    <text evidence="2">The sequence shown here is derived from an EMBL/GenBank/DDBJ whole genome shotgun (WGS) entry which is preliminary data.</text>
</comment>
<feature type="transmembrane region" description="Helical" evidence="1">
    <location>
        <begin position="144"/>
        <end position="172"/>
    </location>
</feature>
<keyword evidence="1" id="KW-0812">Transmembrane</keyword>
<evidence type="ECO:0000256" key="1">
    <source>
        <dbReference type="SAM" id="Phobius"/>
    </source>
</evidence>
<evidence type="ECO:0000313" key="2">
    <source>
        <dbReference type="EMBL" id="KGO84358.1"/>
    </source>
</evidence>
<reference evidence="2 3" key="1">
    <citation type="submission" date="2013-09" db="EMBL/GenBank/DDBJ databases">
        <authorList>
            <person name="Zeng Z."/>
            <person name="Chen C."/>
        </authorList>
    </citation>
    <scope>NUCLEOTIDE SEQUENCE [LARGE SCALE GENOMIC DNA]</scope>
    <source>
        <strain evidence="2 3">F44-8</strain>
    </source>
</reference>
<accession>A0A0A2LYR5</accession>
<keyword evidence="1" id="KW-0472">Membrane</keyword>
<dbReference type="Pfam" id="PF20225">
    <property type="entry name" value="DUF6584"/>
    <property type="match status" value="1"/>
</dbReference>
<sequence length="176" mass="20012">MNVKNQIEKSNNEISEGLKLKAINRLRNLINACPDNMEAREALAEVYYKSGFFDAAGLYWILTETDNINIKKCVAVYEKSVNYSPIQILRDIKYRSDKSGLPDYAIQKLNTLEAEALKRSRLHESLNFKSNKQISNPPLFKDKLVTLMLSSIVVTMGIVFFVGLATSVSWLWGVLF</sequence>
<dbReference type="eggNOG" id="ENOG5032FM6">
    <property type="taxonomic scope" value="Bacteria"/>
</dbReference>
<dbReference type="RefSeq" id="WP_035130101.1">
    <property type="nucleotide sequence ID" value="NZ_JRLV01000001.1"/>
</dbReference>
<organism evidence="2 3">
    <name type="scientific">Flavobacterium beibuense F44-8</name>
    <dbReference type="NCBI Taxonomy" id="1406840"/>
    <lineage>
        <taxon>Bacteria</taxon>
        <taxon>Pseudomonadati</taxon>
        <taxon>Bacteroidota</taxon>
        <taxon>Flavobacteriia</taxon>
        <taxon>Flavobacteriales</taxon>
        <taxon>Flavobacteriaceae</taxon>
        <taxon>Flavobacterium</taxon>
    </lineage>
</organism>
<name>A0A0A2LYR5_9FLAO</name>
<dbReference type="Proteomes" id="UP000030129">
    <property type="component" value="Unassembled WGS sequence"/>
</dbReference>